<comment type="caution">
    <text evidence="2">The sequence shown here is derived from an EMBL/GenBank/DDBJ whole genome shotgun (WGS) entry which is preliminary data.</text>
</comment>
<keyword evidence="3" id="KW-1185">Reference proteome</keyword>
<gene>
    <name evidence="2" type="ORF">GCM10011501_10700</name>
</gene>
<evidence type="ECO:0000313" key="2">
    <source>
        <dbReference type="EMBL" id="GHE83882.1"/>
    </source>
</evidence>
<dbReference type="EMBL" id="BNAH01000003">
    <property type="protein sequence ID" value="GHE83882.1"/>
    <property type="molecule type" value="Genomic_DNA"/>
</dbReference>
<keyword evidence="1" id="KW-0472">Membrane</keyword>
<keyword evidence="1" id="KW-0812">Transmembrane</keyword>
<reference evidence="3" key="1">
    <citation type="journal article" date="2019" name="Int. J. Syst. Evol. Microbiol.">
        <title>The Global Catalogue of Microorganisms (GCM) 10K type strain sequencing project: providing services to taxonomists for standard genome sequencing and annotation.</title>
        <authorList>
            <consortium name="The Broad Institute Genomics Platform"/>
            <consortium name="The Broad Institute Genome Sequencing Center for Infectious Disease"/>
            <person name="Wu L."/>
            <person name="Ma J."/>
        </authorList>
    </citation>
    <scope>NUCLEOTIDE SEQUENCE [LARGE SCALE GENOMIC DNA]</scope>
    <source>
        <strain evidence="3">CGMCC 1.15922</strain>
    </source>
</reference>
<organism evidence="2 3">
    <name type="scientific">Thalassotalea profundi</name>
    <dbReference type="NCBI Taxonomy" id="2036687"/>
    <lineage>
        <taxon>Bacteria</taxon>
        <taxon>Pseudomonadati</taxon>
        <taxon>Pseudomonadota</taxon>
        <taxon>Gammaproteobacteria</taxon>
        <taxon>Alteromonadales</taxon>
        <taxon>Colwelliaceae</taxon>
        <taxon>Thalassotalea</taxon>
    </lineage>
</organism>
<accession>A0ABQ3IHJ9</accession>
<feature type="transmembrane region" description="Helical" evidence="1">
    <location>
        <begin position="46"/>
        <end position="63"/>
    </location>
</feature>
<name>A0ABQ3IHJ9_9GAMM</name>
<keyword evidence="1" id="KW-1133">Transmembrane helix</keyword>
<evidence type="ECO:0000313" key="3">
    <source>
        <dbReference type="Proteomes" id="UP000626370"/>
    </source>
</evidence>
<proteinExistence type="predicted"/>
<evidence type="ECO:0008006" key="4">
    <source>
        <dbReference type="Google" id="ProtNLM"/>
    </source>
</evidence>
<protein>
    <recommendedName>
        <fullName evidence="4">DnrP protein</fullName>
    </recommendedName>
</protein>
<sequence length="64" mass="7322">MTSEKVKCLYCQSVNAITKSHCDHCGMPLAKSHPESANTKIKMFKPIYIVIVIFAIIMMFYLPR</sequence>
<dbReference type="RefSeq" id="WP_189377095.1">
    <property type="nucleotide sequence ID" value="NZ_BNAH01000003.1"/>
</dbReference>
<dbReference type="Proteomes" id="UP000626370">
    <property type="component" value="Unassembled WGS sequence"/>
</dbReference>
<evidence type="ECO:0000256" key="1">
    <source>
        <dbReference type="SAM" id="Phobius"/>
    </source>
</evidence>